<dbReference type="EMBL" id="CAKMRJ010001112">
    <property type="protein sequence ID" value="CAH1422165.1"/>
    <property type="molecule type" value="Genomic_DNA"/>
</dbReference>
<evidence type="ECO:0000313" key="2">
    <source>
        <dbReference type="Proteomes" id="UP001157418"/>
    </source>
</evidence>
<sequence length="145" mass="16350">MAWKGPVDFVPLSPVLPIPPLTLSLSKEIHQFASKRLLLCSLFPTIPSKLLTRFVKNLSVLTRRTLIVTSTTNIDAVGLAATGIRSHQIKQTHTAWIWMKINKIGKEGFSIWSRLQVEGLLWDTSLLTVRTDIIVKYDNQVSSRE</sequence>
<dbReference type="AlphaFoldDB" id="A0AAU9M7L9"/>
<protein>
    <submittedName>
        <fullName evidence="1">Uncharacterized protein</fullName>
    </submittedName>
</protein>
<comment type="caution">
    <text evidence="1">The sequence shown here is derived from an EMBL/GenBank/DDBJ whole genome shotgun (WGS) entry which is preliminary data.</text>
</comment>
<gene>
    <name evidence="1" type="ORF">LVIROSA_LOCUS9517</name>
</gene>
<reference evidence="1 2" key="1">
    <citation type="submission" date="2022-01" db="EMBL/GenBank/DDBJ databases">
        <authorList>
            <person name="Xiong W."/>
            <person name="Schranz E."/>
        </authorList>
    </citation>
    <scope>NUCLEOTIDE SEQUENCE [LARGE SCALE GENOMIC DNA]</scope>
</reference>
<name>A0AAU9M7L9_9ASTR</name>
<organism evidence="1 2">
    <name type="scientific">Lactuca virosa</name>
    <dbReference type="NCBI Taxonomy" id="75947"/>
    <lineage>
        <taxon>Eukaryota</taxon>
        <taxon>Viridiplantae</taxon>
        <taxon>Streptophyta</taxon>
        <taxon>Embryophyta</taxon>
        <taxon>Tracheophyta</taxon>
        <taxon>Spermatophyta</taxon>
        <taxon>Magnoliopsida</taxon>
        <taxon>eudicotyledons</taxon>
        <taxon>Gunneridae</taxon>
        <taxon>Pentapetalae</taxon>
        <taxon>asterids</taxon>
        <taxon>campanulids</taxon>
        <taxon>Asterales</taxon>
        <taxon>Asteraceae</taxon>
        <taxon>Cichorioideae</taxon>
        <taxon>Cichorieae</taxon>
        <taxon>Lactucinae</taxon>
        <taxon>Lactuca</taxon>
    </lineage>
</organism>
<keyword evidence="2" id="KW-1185">Reference proteome</keyword>
<evidence type="ECO:0000313" key="1">
    <source>
        <dbReference type="EMBL" id="CAH1422165.1"/>
    </source>
</evidence>
<dbReference type="Proteomes" id="UP001157418">
    <property type="component" value="Unassembled WGS sequence"/>
</dbReference>
<proteinExistence type="predicted"/>
<accession>A0AAU9M7L9</accession>